<dbReference type="AlphaFoldDB" id="A0A7V8NVV3"/>
<reference evidence="2" key="1">
    <citation type="submission" date="2020-06" db="EMBL/GenBank/DDBJ databases">
        <title>Legume-microbial interactions unlock mineral nutrients during tropical forest succession.</title>
        <authorList>
            <person name="Epihov D.Z."/>
        </authorList>
    </citation>
    <scope>NUCLEOTIDE SEQUENCE [LARGE SCALE GENOMIC DNA]</scope>
    <source>
        <strain evidence="2">Pan2503</strain>
    </source>
</reference>
<organism evidence="2 3">
    <name type="scientific">Candidatus Acidiferrum panamense</name>
    <dbReference type="NCBI Taxonomy" id="2741543"/>
    <lineage>
        <taxon>Bacteria</taxon>
        <taxon>Pseudomonadati</taxon>
        <taxon>Acidobacteriota</taxon>
        <taxon>Terriglobia</taxon>
        <taxon>Candidatus Acidiferrales</taxon>
        <taxon>Candidatus Acidiferrum</taxon>
    </lineage>
</organism>
<dbReference type="Pfam" id="PF12704">
    <property type="entry name" value="MacB_PCD"/>
    <property type="match status" value="1"/>
</dbReference>
<feature type="domain" description="MacB-like periplasmic core" evidence="1">
    <location>
        <begin position="18"/>
        <end position="207"/>
    </location>
</feature>
<proteinExistence type="predicted"/>
<protein>
    <submittedName>
        <fullName evidence="2">ABC transporter permease</fullName>
    </submittedName>
</protein>
<dbReference type="EMBL" id="JACDQQ010002389">
    <property type="protein sequence ID" value="MBA0088195.1"/>
    <property type="molecule type" value="Genomic_DNA"/>
</dbReference>
<evidence type="ECO:0000313" key="3">
    <source>
        <dbReference type="Proteomes" id="UP000567293"/>
    </source>
</evidence>
<accession>A0A7V8NVV3</accession>
<feature type="non-terminal residue" evidence="2">
    <location>
        <position position="218"/>
    </location>
</feature>
<dbReference type="InterPro" id="IPR025857">
    <property type="entry name" value="MacB_PCD"/>
</dbReference>
<dbReference type="Proteomes" id="UP000567293">
    <property type="component" value="Unassembled WGS sequence"/>
</dbReference>
<keyword evidence="3" id="KW-1185">Reference proteome</keyword>
<comment type="caution">
    <text evidence="2">The sequence shown here is derived from an EMBL/GenBank/DDBJ whole genome shotgun (WGS) entry which is preliminary data.</text>
</comment>
<gene>
    <name evidence="2" type="ORF">HRJ53_24685</name>
</gene>
<evidence type="ECO:0000313" key="2">
    <source>
        <dbReference type="EMBL" id="MBA0088195.1"/>
    </source>
</evidence>
<evidence type="ECO:0000259" key="1">
    <source>
        <dbReference type="Pfam" id="PF12704"/>
    </source>
</evidence>
<name>A0A7V8NVV3_9BACT</name>
<sequence>MWGLRHIVRQLRRSPVLTATALATLGLGIGATTAIFTLVQQVMLRSLPVVRPEQLWRVGDAARCCYSDGYSQGGGNGLPQNDWSFFSWEAYKLFRASTSAFEQLAAFQIGEANARLTVRRSGSPVPVATANGEYVSGNFFETFRISAWRGRFFTNADDREGAPPVTVMSFHAWHGKYGSDPSVVGATYDLNGRPFTIIGIAPPGFFGAKVASSDMPDF</sequence>